<dbReference type="PROSITE" id="PS51713">
    <property type="entry name" value="G_ERA"/>
    <property type="match status" value="1"/>
</dbReference>
<comment type="function">
    <text evidence="12">Probable GTPase that plays a role in the mitochondrial ribosomal small subunit assembly. Specifically binds the 12S mitochondrial rRNA (12S mt-rRNA) to a 33 nucleotide section delineating the 3' terminal stem-loop region. May act as a chaperone that protects the 12S mt-rRNA on the 28S mitoribosomal subunit during ribosomal small subunit assembly.</text>
</comment>
<comment type="similarity">
    <text evidence="3 15">Belongs to the TRAFAC class TrmE-Era-EngA-EngB-Septin-like GTPase superfamily. Era GTPase family.</text>
</comment>
<dbReference type="NCBIfam" id="TIGR00231">
    <property type="entry name" value="small_GTP"/>
    <property type="match status" value="1"/>
</dbReference>
<dbReference type="GO" id="GO:0005759">
    <property type="term" value="C:mitochondrial matrix"/>
    <property type="evidence" value="ECO:0007669"/>
    <property type="project" value="UniProtKB-SubCell"/>
</dbReference>
<evidence type="ECO:0000256" key="6">
    <source>
        <dbReference type="ARBA" id="ARBA00022792"/>
    </source>
</evidence>
<evidence type="ECO:0000256" key="8">
    <source>
        <dbReference type="ARBA" id="ARBA00022946"/>
    </source>
</evidence>
<evidence type="ECO:0000256" key="14">
    <source>
        <dbReference type="PROSITE-ProRule" id="PRU00118"/>
    </source>
</evidence>
<dbReference type="AlphaFoldDB" id="A0A8J9VVP1"/>
<evidence type="ECO:0000256" key="2">
    <source>
        <dbReference type="ARBA" id="ARBA00004637"/>
    </source>
</evidence>
<feature type="region of interest" description="G5" evidence="15">
    <location>
        <begin position="452"/>
        <end position="454"/>
    </location>
</feature>
<gene>
    <name evidence="18" type="primary">ERAL1</name>
    <name evidence="18" type="ORF">BLAG_LOCUS1937</name>
</gene>
<dbReference type="GO" id="GO:0005743">
    <property type="term" value="C:mitochondrial inner membrane"/>
    <property type="evidence" value="ECO:0007669"/>
    <property type="project" value="UniProtKB-SubCell"/>
</dbReference>
<dbReference type="SUPFAM" id="SSF52540">
    <property type="entry name" value="P-loop containing nucleoside triphosphate hydrolases"/>
    <property type="match status" value="1"/>
</dbReference>
<feature type="domain" description="Era-type G" evidence="17">
    <location>
        <begin position="94"/>
        <end position="473"/>
    </location>
</feature>
<evidence type="ECO:0000256" key="3">
    <source>
        <dbReference type="ARBA" id="ARBA00007921"/>
    </source>
</evidence>
<evidence type="ECO:0000313" key="18">
    <source>
        <dbReference type="EMBL" id="CAH1233070.1"/>
    </source>
</evidence>
<dbReference type="InterPro" id="IPR030388">
    <property type="entry name" value="G_ERA_dom"/>
</dbReference>
<feature type="region of interest" description="G4" evidence="15">
    <location>
        <begin position="219"/>
        <end position="222"/>
    </location>
</feature>
<evidence type="ECO:0000259" key="17">
    <source>
        <dbReference type="PROSITE" id="PS51713"/>
    </source>
</evidence>
<dbReference type="InterPro" id="IPR009019">
    <property type="entry name" value="KH_sf_prok-type"/>
</dbReference>
<dbReference type="HAMAP" id="MF_00367">
    <property type="entry name" value="GTPase_Era"/>
    <property type="match status" value="1"/>
</dbReference>
<evidence type="ECO:0000256" key="10">
    <source>
        <dbReference type="ARBA" id="ARBA00023134"/>
    </source>
</evidence>
<evidence type="ECO:0000256" key="4">
    <source>
        <dbReference type="ARBA" id="ARBA00019149"/>
    </source>
</evidence>
<accession>A0A8J9VVP1</accession>
<dbReference type="InterPro" id="IPR006073">
    <property type="entry name" value="GTP-bd"/>
</dbReference>
<reference evidence="18" key="1">
    <citation type="submission" date="2022-01" db="EMBL/GenBank/DDBJ databases">
        <authorList>
            <person name="Braso-Vives M."/>
        </authorList>
    </citation>
    <scope>NUCLEOTIDE SEQUENCE</scope>
</reference>
<name>A0A8J9VVP1_BRALA</name>
<proteinExistence type="inferred from homology"/>
<dbReference type="InterPro" id="IPR027417">
    <property type="entry name" value="P-loop_NTPase"/>
</dbReference>
<keyword evidence="11" id="KW-0472">Membrane</keyword>
<dbReference type="PROSITE" id="PS50823">
    <property type="entry name" value="KH_TYPE_2"/>
    <property type="match status" value="1"/>
</dbReference>
<dbReference type="Pfam" id="PF01926">
    <property type="entry name" value="MMR_HSR1"/>
    <property type="match status" value="1"/>
</dbReference>
<dbReference type="OrthoDB" id="8954335at2759"/>
<dbReference type="PRINTS" id="PR00326">
    <property type="entry name" value="GTP1OBG"/>
</dbReference>
<dbReference type="FunFam" id="3.30.300.20:FF:000016">
    <property type="entry name" value="GTPase Era, mitochondrial isoform 1"/>
    <property type="match status" value="1"/>
</dbReference>
<feature type="region of interest" description="G1" evidence="15">
    <location>
        <begin position="102"/>
        <end position="109"/>
    </location>
</feature>
<dbReference type="GO" id="GO:0005525">
    <property type="term" value="F:GTP binding"/>
    <property type="evidence" value="ECO:0007669"/>
    <property type="project" value="UniProtKB-UniRule"/>
</dbReference>
<dbReference type="GO" id="GO:0000028">
    <property type="term" value="P:ribosomal small subunit assembly"/>
    <property type="evidence" value="ECO:0007669"/>
    <property type="project" value="TreeGrafter"/>
</dbReference>
<dbReference type="GO" id="GO:0043024">
    <property type="term" value="F:ribosomal small subunit binding"/>
    <property type="evidence" value="ECO:0007669"/>
    <property type="project" value="TreeGrafter"/>
</dbReference>
<dbReference type="GO" id="GO:0019843">
    <property type="term" value="F:rRNA binding"/>
    <property type="evidence" value="ECO:0007669"/>
    <property type="project" value="TreeGrafter"/>
</dbReference>
<evidence type="ECO:0000256" key="11">
    <source>
        <dbReference type="ARBA" id="ARBA00023136"/>
    </source>
</evidence>
<keyword evidence="9" id="KW-0496">Mitochondrion</keyword>
<keyword evidence="5 15" id="KW-0547">Nucleotide-binding</keyword>
<evidence type="ECO:0000256" key="9">
    <source>
        <dbReference type="ARBA" id="ARBA00023128"/>
    </source>
</evidence>
<evidence type="ECO:0000256" key="13">
    <source>
        <dbReference type="ARBA" id="ARBA00030975"/>
    </source>
</evidence>
<evidence type="ECO:0000256" key="15">
    <source>
        <dbReference type="PROSITE-ProRule" id="PRU01050"/>
    </source>
</evidence>
<dbReference type="InterPro" id="IPR005662">
    <property type="entry name" value="GTPase_Era-like"/>
</dbReference>
<keyword evidence="7 14" id="KW-0694">RNA-binding</keyword>
<feature type="region of interest" description="G2" evidence="15">
    <location>
        <begin position="128"/>
        <end position="132"/>
    </location>
</feature>
<feature type="domain" description="KH type-2" evidence="16">
    <location>
        <begin position="504"/>
        <end position="581"/>
    </location>
</feature>
<evidence type="ECO:0000256" key="7">
    <source>
        <dbReference type="ARBA" id="ARBA00022884"/>
    </source>
</evidence>
<dbReference type="PANTHER" id="PTHR42698:SF1">
    <property type="entry name" value="GTPASE ERA, MITOCHONDRIAL"/>
    <property type="match status" value="1"/>
</dbReference>
<feature type="region of interest" description="G3" evidence="15">
    <location>
        <begin position="149"/>
        <end position="152"/>
    </location>
</feature>
<keyword evidence="8" id="KW-0809">Transit peptide</keyword>
<dbReference type="EMBL" id="OV696686">
    <property type="protein sequence ID" value="CAH1233070.1"/>
    <property type="molecule type" value="Genomic_DNA"/>
</dbReference>
<evidence type="ECO:0000313" key="19">
    <source>
        <dbReference type="Proteomes" id="UP000838412"/>
    </source>
</evidence>
<evidence type="ECO:0000259" key="16">
    <source>
        <dbReference type="PROSITE" id="PS50823"/>
    </source>
</evidence>
<dbReference type="InterPro" id="IPR004044">
    <property type="entry name" value="KH_dom_type_2"/>
</dbReference>
<dbReference type="InterPro" id="IPR015946">
    <property type="entry name" value="KH_dom-like_a/b"/>
</dbReference>
<dbReference type="CDD" id="cd22534">
    <property type="entry name" value="KH-II_Era"/>
    <property type="match status" value="1"/>
</dbReference>
<keyword evidence="6" id="KW-0999">Mitochondrion inner membrane</keyword>
<comment type="subcellular location">
    <subcellularLocation>
        <location evidence="2">Mitochondrion inner membrane</location>
        <topology evidence="2">Peripheral membrane protein</topology>
    </subcellularLocation>
    <subcellularLocation>
        <location evidence="1">Mitochondrion matrix</location>
    </subcellularLocation>
</comment>
<dbReference type="Gene3D" id="3.30.300.20">
    <property type="match status" value="1"/>
</dbReference>
<keyword evidence="10 15" id="KW-0342">GTP-binding</keyword>
<dbReference type="PANTHER" id="PTHR42698">
    <property type="entry name" value="GTPASE ERA"/>
    <property type="match status" value="1"/>
</dbReference>
<evidence type="ECO:0000256" key="12">
    <source>
        <dbReference type="ARBA" id="ARBA00025227"/>
    </source>
</evidence>
<sequence length="584" mass="65962">MLTFDLPQSVTKMAAPIVKRALVMKFSFSCLKHNNLPNLLSTRALCQMRLQRNHPVTASVLKSDLHSDSISNNGQYARVTLEAFSVPGQPAEARVVTVAIVGAPNSGKSTLTNRLMGRRVCPVSRKVHTTRRKTLAVLTEGDTQVVFLDTPGFTSTSKAGRHHLEHTMVNDPRSSMLEADLIAVLVDPTERHSQKKLKWDLRKTLYTLPKPIPTVLILNKTDLMRHKTKLLDISAKLTTGIVGGKPIQTTEAKKRPTPELSPLEAALMKAQEKKALNEKKEKCVQTDTEERLRLRHTGDSATRSSEELSFERNFEDISSRSYEEVIEKPSQVSEALSETHGKDKCEQLQRTVETHQIVSNNDQNVVEEKDNDTDPKMKYYDTDGVVQDDLEDTSNEETKMGLGYDVDAWDKIVEERDKTMKRQKSKDPEKTALHQEIAKQCGWPGFREVFMMSAKEGHGVDKFKDYLLSMAKPGNWFYPPDFLTDQSEHEIAYHAIREKLLEYLPQEVPYNIQQEVEMWQEGEGGELQIVIQLIVNKPTQVAMLIGPKGATIKKVAKEAAQEMEDTFFTDVFLKLGVKYTGAKK</sequence>
<evidence type="ECO:0000256" key="1">
    <source>
        <dbReference type="ARBA" id="ARBA00004305"/>
    </source>
</evidence>
<dbReference type="Gene3D" id="3.40.50.300">
    <property type="entry name" value="P-loop containing nucleotide triphosphate hydrolases"/>
    <property type="match status" value="1"/>
</dbReference>
<dbReference type="SUPFAM" id="SSF54814">
    <property type="entry name" value="Prokaryotic type KH domain (KH-domain type II)"/>
    <property type="match status" value="1"/>
</dbReference>
<dbReference type="Proteomes" id="UP000838412">
    <property type="component" value="Chromosome 1"/>
</dbReference>
<keyword evidence="19" id="KW-1185">Reference proteome</keyword>
<organism evidence="18 19">
    <name type="scientific">Branchiostoma lanceolatum</name>
    <name type="common">Common lancelet</name>
    <name type="synonym">Amphioxus lanceolatum</name>
    <dbReference type="NCBI Taxonomy" id="7740"/>
    <lineage>
        <taxon>Eukaryota</taxon>
        <taxon>Metazoa</taxon>
        <taxon>Chordata</taxon>
        <taxon>Cephalochordata</taxon>
        <taxon>Leptocardii</taxon>
        <taxon>Amphioxiformes</taxon>
        <taxon>Branchiostomatidae</taxon>
        <taxon>Branchiostoma</taxon>
    </lineage>
</organism>
<dbReference type="Pfam" id="PF07650">
    <property type="entry name" value="KH_2"/>
    <property type="match status" value="1"/>
</dbReference>
<protein>
    <recommendedName>
        <fullName evidence="4">GTPase Era, mitochondrial</fullName>
    </recommendedName>
    <alternativeName>
        <fullName evidence="13">ERA-like protein 1</fullName>
    </alternativeName>
</protein>
<dbReference type="CDD" id="cd04163">
    <property type="entry name" value="Era"/>
    <property type="match status" value="1"/>
</dbReference>
<dbReference type="InterPro" id="IPR005225">
    <property type="entry name" value="Small_GTP-bd"/>
</dbReference>
<evidence type="ECO:0000256" key="5">
    <source>
        <dbReference type="ARBA" id="ARBA00022741"/>
    </source>
</evidence>
<dbReference type="FunFam" id="3.40.50.300:FF:002220">
    <property type="entry name" value="GTPase Era, mitochondrial"/>
    <property type="match status" value="1"/>
</dbReference>